<keyword evidence="4" id="KW-1185">Reference proteome</keyword>
<gene>
    <name evidence="3" type="ORF">QWZ10_03980</name>
</gene>
<reference evidence="4" key="1">
    <citation type="journal article" date="2019" name="Int. J. Syst. Evol. Microbiol.">
        <title>The Global Catalogue of Microorganisms (GCM) 10K type strain sequencing project: providing services to taxonomists for standard genome sequencing and annotation.</title>
        <authorList>
            <consortium name="The Broad Institute Genomics Platform"/>
            <consortium name="The Broad Institute Genome Sequencing Center for Infectious Disease"/>
            <person name="Wu L."/>
            <person name="Ma J."/>
        </authorList>
    </citation>
    <scope>NUCLEOTIDE SEQUENCE [LARGE SCALE GENOMIC DNA]</scope>
    <source>
        <strain evidence="4">CECT 8482</strain>
    </source>
</reference>
<protein>
    <submittedName>
        <fullName evidence="3">PRC-barrel domain-containing protein</fullName>
    </submittedName>
</protein>
<evidence type="ECO:0000313" key="4">
    <source>
        <dbReference type="Proteomes" id="UP001243846"/>
    </source>
</evidence>
<feature type="compositionally biased region" description="Low complexity" evidence="1">
    <location>
        <begin position="28"/>
        <end position="37"/>
    </location>
</feature>
<dbReference type="Proteomes" id="UP001243846">
    <property type="component" value="Unassembled WGS sequence"/>
</dbReference>
<evidence type="ECO:0000256" key="1">
    <source>
        <dbReference type="SAM" id="MobiDB-lite"/>
    </source>
</evidence>
<feature type="compositionally biased region" description="Basic and acidic residues" evidence="1">
    <location>
        <begin position="8"/>
        <end position="19"/>
    </location>
</feature>
<dbReference type="Pfam" id="PF05239">
    <property type="entry name" value="PRC"/>
    <property type="match status" value="1"/>
</dbReference>
<dbReference type="SUPFAM" id="SSF50346">
    <property type="entry name" value="PRC-barrel domain"/>
    <property type="match status" value="1"/>
</dbReference>
<comment type="caution">
    <text evidence="3">The sequence shown here is derived from an EMBL/GenBank/DDBJ whole genome shotgun (WGS) entry which is preliminary data.</text>
</comment>
<dbReference type="InterPro" id="IPR027275">
    <property type="entry name" value="PRC-brl_dom"/>
</dbReference>
<sequence>MRKARPKPRYDRACHDGARGGRGHHRPSAATPAPVATDAAPVADAPVEIVIPVPEGYTLTEVGTMTADQLKGVDIYDPSDAKIAEIADVVIGSDNAVTGIVTDVGGFLGLGEHRVSLSPDQVTVYKNADNDLRAYVSMTKDELKALPAYEMPNP</sequence>
<feature type="region of interest" description="Disordered" evidence="1">
    <location>
        <begin position="1"/>
        <end position="37"/>
    </location>
</feature>
<evidence type="ECO:0000313" key="3">
    <source>
        <dbReference type="EMBL" id="MDN3711193.1"/>
    </source>
</evidence>
<evidence type="ECO:0000259" key="2">
    <source>
        <dbReference type="Pfam" id="PF05239"/>
    </source>
</evidence>
<feature type="domain" description="PRC-barrel" evidence="2">
    <location>
        <begin position="65"/>
        <end position="128"/>
    </location>
</feature>
<dbReference type="Gene3D" id="2.30.30.240">
    <property type="entry name" value="PRC-barrel domain"/>
    <property type="match status" value="1"/>
</dbReference>
<dbReference type="InterPro" id="IPR011033">
    <property type="entry name" value="PRC_barrel-like_sf"/>
</dbReference>
<name>A0ABT8D318_9RHOB</name>
<accession>A0ABT8D318</accession>
<dbReference type="EMBL" id="JAUFRC010000001">
    <property type="protein sequence ID" value="MDN3711193.1"/>
    <property type="molecule type" value="Genomic_DNA"/>
</dbReference>
<proteinExistence type="predicted"/>
<organism evidence="3 4">
    <name type="scientific">Paracoccus cavernae</name>
    <dbReference type="NCBI Taxonomy" id="1571207"/>
    <lineage>
        <taxon>Bacteria</taxon>
        <taxon>Pseudomonadati</taxon>
        <taxon>Pseudomonadota</taxon>
        <taxon>Alphaproteobacteria</taxon>
        <taxon>Rhodobacterales</taxon>
        <taxon>Paracoccaceae</taxon>
        <taxon>Paracoccus</taxon>
    </lineage>
</organism>